<comment type="caution">
    <text evidence="1">The sequence shown here is derived from an EMBL/GenBank/DDBJ whole genome shotgun (WGS) entry which is preliminary data.</text>
</comment>
<reference evidence="1" key="1">
    <citation type="submission" date="2022-01" db="EMBL/GenBank/DDBJ databases">
        <authorList>
            <person name="Wang Y."/>
        </authorList>
    </citation>
    <scope>NUCLEOTIDE SEQUENCE</scope>
    <source>
        <strain evidence="1">WB101</strain>
    </source>
</reference>
<keyword evidence="2" id="KW-1185">Reference proteome</keyword>
<gene>
    <name evidence="1" type="ORF">L6773_15000</name>
</gene>
<evidence type="ECO:0000313" key="2">
    <source>
        <dbReference type="Proteomes" id="UP001165366"/>
    </source>
</evidence>
<proteinExistence type="predicted"/>
<name>A0ABS9KGC9_9BACT</name>
<evidence type="ECO:0000313" key="1">
    <source>
        <dbReference type="EMBL" id="MCG2589887.1"/>
    </source>
</evidence>
<dbReference type="Proteomes" id="UP001165366">
    <property type="component" value="Unassembled WGS sequence"/>
</dbReference>
<organism evidence="1 2">
    <name type="scientific">Rhodohalobacter sulfatireducens</name>
    <dbReference type="NCBI Taxonomy" id="2911366"/>
    <lineage>
        <taxon>Bacteria</taxon>
        <taxon>Pseudomonadati</taxon>
        <taxon>Balneolota</taxon>
        <taxon>Balneolia</taxon>
        <taxon>Balneolales</taxon>
        <taxon>Balneolaceae</taxon>
        <taxon>Rhodohalobacter</taxon>
    </lineage>
</organism>
<reference evidence="1" key="2">
    <citation type="submission" date="2024-05" db="EMBL/GenBank/DDBJ databases">
        <title>Rhodohalobacter halophilus gen. nov., sp. nov., a moderately halophilic member of the family Balneolaceae.</title>
        <authorList>
            <person name="Xia J."/>
        </authorList>
    </citation>
    <scope>NUCLEOTIDE SEQUENCE</scope>
    <source>
        <strain evidence="1">WB101</strain>
    </source>
</reference>
<sequence length="261" mass="29368">MKSIKCLVSAVLYVLMLGLCLPVLAQPISIYQFRHVSNEDMSQFMHRETTYWEKVAEKAVEDGNLQFWAVLVKVGGFDIPNSPNVLFINTFNDIDATGGIWDPSALFPDVPYESMDTFSMSKVMHTMFVRNQYYVEADGVNPDEDINYVNMIFHDTNSPGALIDLEIEHWGSFIESSMNENKTPQKGWGNAVILSPSGPDIKATTISYDLYSTLKDALAPTWAEGTVFPDEGLDQIEELEINRRISNIYQIVTVVSADMDN</sequence>
<accession>A0ABS9KGC9</accession>
<protein>
    <submittedName>
        <fullName evidence="1">Uncharacterized protein</fullName>
    </submittedName>
</protein>
<dbReference type="RefSeq" id="WP_237855245.1">
    <property type="nucleotide sequence ID" value="NZ_JAKLWS010000022.1"/>
</dbReference>
<dbReference type="EMBL" id="JAKLWS010000022">
    <property type="protein sequence ID" value="MCG2589887.1"/>
    <property type="molecule type" value="Genomic_DNA"/>
</dbReference>